<dbReference type="EMBL" id="AVOT02008894">
    <property type="protein sequence ID" value="MBW0486953.1"/>
    <property type="molecule type" value="Genomic_DNA"/>
</dbReference>
<dbReference type="Proteomes" id="UP000765509">
    <property type="component" value="Unassembled WGS sequence"/>
</dbReference>
<keyword evidence="2" id="KW-1185">Reference proteome</keyword>
<sequence length="172" mass="19024">MLIVYSFFFQFVVYSSHHPSDYRQPHTVHLVGLGKLAGHPFWILGWDARPVTGSSRDLGSSSSGFPGDMLKQPCGDVVHRLARPEINFWESLHIDSYRFQLCTPRPPLLLVSFLAPWLADDKISSIAAGAAEVSPRLTLPPITAISPDAARLAEKTVTRGYDLSVFSPPDHN</sequence>
<name>A0A9Q3H074_9BASI</name>
<dbReference type="AlphaFoldDB" id="A0A9Q3H074"/>
<organism evidence="1 2">
    <name type="scientific">Austropuccinia psidii MF-1</name>
    <dbReference type="NCBI Taxonomy" id="1389203"/>
    <lineage>
        <taxon>Eukaryota</taxon>
        <taxon>Fungi</taxon>
        <taxon>Dikarya</taxon>
        <taxon>Basidiomycota</taxon>
        <taxon>Pucciniomycotina</taxon>
        <taxon>Pucciniomycetes</taxon>
        <taxon>Pucciniales</taxon>
        <taxon>Sphaerophragmiaceae</taxon>
        <taxon>Austropuccinia</taxon>
    </lineage>
</organism>
<comment type="caution">
    <text evidence="1">The sequence shown here is derived from an EMBL/GenBank/DDBJ whole genome shotgun (WGS) entry which is preliminary data.</text>
</comment>
<evidence type="ECO:0000313" key="2">
    <source>
        <dbReference type="Proteomes" id="UP000765509"/>
    </source>
</evidence>
<reference evidence="1" key="1">
    <citation type="submission" date="2021-03" db="EMBL/GenBank/DDBJ databases">
        <title>Draft genome sequence of rust myrtle Austropuccinia psidii MF-1, a brazilian biotype.</title>
        <authorList>
            <person name="Quecine M.C."/>
            <person name="Pachon D.M.R."/>
            <person name="Bonatelli M.L."/>
            <person name="Correr F.H."/>
            <person name="Franceschini L.M."/>
            <person name="Leite T.F."/>
            <person name="Margarido G.R.A."/>
            <person name="Almeida C.A."/>
            <person name="Ferrarezi J.A."/>
            <person name="Labate C.A."/>
        </authorList>
    </citation>
    <scope>NUCLEOTIDE SEQUENCE</scope>
    <source>
        <strain evidence="1">MF-1</strain>
    </source>
</reference>
<accession>A0A9Q3H074</accession>
<proteinExistence type="predicted"/>
<evidence type="ECO:0000313" key="1">
    <source>
        <dbReference type="EMBL" id="MBW0486953.1"/>
    </source>
</evidence>
<gene>
    <name evidence="1" type="ORF">O181_026668</name>
</gene>
<protein>
    <submittedName>
        <fullName evidence="1">Uncharacterized protein</fullName>
    </submittedName>
</protein>